<accession>A0ABU1BN43</accession>
<evidence type="ECO:0000256" key="2">
    <source>
        <dbReference type="SAM" id="SignalP"/>
    </source>
</evidence>
<feature type="chain" id="PRO_5047336145" description="Carboxypeptidase regulatory-like domain-containing protein" evidence="2">
    <location>
        <begin position="23"/>
        <end position="225"/>
    </location>
</feature>
<keyword evidence="2" id="KW-0732">Signal</keyword>
<evidence type="ECO:0008006" key="5">
    <source>
        <dbReference type="Google" id="ProtNLM"/>
    </source>
</evidence>
<sequence length="225" mass="23823">MEMKTGLFIALFTVFSYGWAQAQPQAPAELQPGYPGYPASGTITAPVQNPILPETSSGITSSGGNPAPGQSGDPGMIAPPVEVHRLPGASSKPLSPPAPVTRIEPITENGITYLCGGVGLDEADQMKQDARNYDLMLTFAARNGSYLADVNVDIADARGQSLLKTTCGAPMMLVNVPKSGSYQIRAETGGHTLVRTVQIREEQRGKAVTMTWPDKANDPEGRKVQ</sequence>
<comment type="caution">
    <text evidence="3">The sequence shown here is derived from an EMBL/GenBank/DDBJ whole genome shotgun (WGS) entry which is preliminary data.</text>
</comment>
<evidence type="ECO:0000313" key="3">
    <source>
        <dbReference type="EMBL" id="MDQ9170425.1"/>
    </source>
</evidence>
<dbReference type="RefSeq" id="WP_338436346.1">
    <property type="nucleotide sequence ID" value="NZ_JAUYVH010000003.1"/>
</dbReference>
<proteinExistence type="predicted"/>
<evidence type="ECO:0000256" key="1">
    <source>
        <dbReference type="SAM" id="MobiDB-lite"/>
    </source>
</evidence>
<name>A0ABU1BN43_9BURK</name>
<dbReference type="EMBL" id="JAUYVH010000003">
    <property type="protein sequence ID" value="MDQ9170425.1"/>
    <property type="molecule type" value="Genomic_DNA"/>
</dbReference>
<feature type="region of interest" description="Disordered" evidence="1">
    <location>
        <begin position="41"/>
        <end position="102"/>
    </location>
</feature>
<dbReference type="Proteomes" id="UP001225596">
    <property type="component" value="Unassembled WGS sequence"/>
</dbReference>
<evidence type="ECO:0000313" key="4">
    <source>
        <dbReference type="Proteomes" id="UP001225596"/>
    </source>
</evidence>
<feature type="signal peptide" evidence="2">
    <location>
        <begin position="1"/>
        <end position="22"/>
    </location>
</feature>
<protein>
    <recommendedName>
        <fullName evidence="5">Carboxypeptidase regulatory-like domain-containing protein</fullName>
    </recommendedName>
</protein>
<keyword evidence="4" id="KW-1185">Reference proteome</keyword>
<feature type="compositionally biased region" description="Polar residues" evidence="1">
    <location>
        <begin position="54"/>
        <end position="64"/>
    </location>
</feature>
<gene>
    <name evidence="3" type="ORF">Q8A64_08375</name>
</gene>
<organism evidence="3 4">
    <name type="scientific">Keguizhuia sedimenti</name>
    <dbReference type="NCBI Taxonomy" id="3064264"/>
    <lineage>
        <taxon>Bacteria</taxon>
        <taxon>Pseudomonadati</taxon>
        <taxon>Pseudomonadota</taxon>
        <taxon>Betaproteobacteria</taxon>
        <taxon>Burkholderiales</taxon>
        <taxon>Oxalobacteraceae</taxon>
        <taxon>Keguizhuia</taxon>
    </lineage>
</organism>
<reference evidence="3 4" key="1">
    <citation type="submission" date="2023-08" db="EMBL/GenBank/DDBJ databases">
        <title>Oxalobacteraceae gen .nov., isolated from river sludge outside the plant.</title>
        <authorList>
            <person name="Zhao S.Y."/>
        </authorList>
    </citation>
    <scope>NUCLEOTIDE SEQUENCE [LARGE SCALE GENOMIC DNA]</scope>
    <source>
        <strain evidence="3 4">R-40</strain>
    </source>
</reference>